<proteinExistence type="predicted"/>
<dbReference type="EMBL" id="ANNX02000036">
    <property type="protein sequence ID" value="KYC38989.1"/>
    <property type="molecule type" value="Genomic_DNA"/>
</dbReference>
<evidence type="ECO:0000313" key="4">
    <source>
        <dbReference type="Proteomes" id="UP000076925"/>
    </source>
</evidence>
<protein>
    <recommendedName>
        <fullName evidence="5">Tetratrico peptide repeat group 5 domain-containing protein</fullName>
    </recommendedName>
</protein>
<dbReference type="InterPro" id="IPR033891">
    <property type="entry name" value="TTC38"/>
</dbReference>
<dbReference type="PANTHER" id="PTHR16263">
    <property type="entry name" value="TETRATRICOPEPTIDE REPEAT PROTEIN 38"/>
    <property type="match status" value="1"/>
</dbReference>
<keyword evidence="4" id="KW-1185">Reference proteome</keyword>
<organism evidence="3 4">
    <name type="scientific">Scytonema hofmannii PCC 7110</name>
    <dbReference type="NCBI Taxonomy" id="128403"/>
    <lineage>
        <taxon>Bacteria</taxon>
        <taxon>Bacillati</taxon>
        <taxon>Cyanobacteriota</taxon>
        <taxon>Cyanophyceae</taxon>
        <taxon>Nostocales</taxon>
        <taxon>Scytonemataceae</taxon>
        <taxon>Scytonema</taxon>
    </lineage>
</organism>
<dbReference type="PANTHER" id="PTHR16263:SF4">
    <property type="entry name" value="TETRATRICOPEPTIDE REPEAT PROTEIN 38"/>
    <property type="match status" value="1"/>
</dbReference>
<dbReference type="RefSeq" id="WP_017743621.1">
    <property type="nucleotide sequence ID" value="NZ_KQ976354.1"/>
</dbReference>
<evidence type="ECO:0000313" key="3">
    <source>
        <dbReference type="EMBL" id="KYC38989.1"/>
    </source>
</evidence>
<evidence type="ECO:0000256" key="1">
    <source>
        <dbReference type="ARBA" id="ARBA00022737"/>
    </source>
</evidence>
<evidence type="ECO:0000256" key="2">
    <source>
        <dbReference type="ARBA" id="ARBA00022803"/>
    </source>
</evidence>
<evidence type="ECO:0008006" key="5">
    <source>
        <dbReference type="Google" id="ProtNLM"/>
    </source>
</evidence>
<sequence length="166" mass="18243">MLTDSQELEITTDSLEAVNAINGFFEQLLSVGNDSQVILKAVEADPTCAIANAHVAAFYLFSGTSDTIARATDFLNAAKAQLSSANEREQLYIAAIEAWTKRDLKSAIAYHEAISELGSVLPRLQEAGGSHAQRDLFEQVYLDALIRSSKYQEALDILEKRYAKRS</sequence>
<dbReference type="Proteomes" id="UP000076925">
    <property type="component" value="Unassembled WGS sequence"/>
</dbReference>
<keyword evidence="1" id="KW-0677">Repeat</keyword>
<comment type="caution">
    <text evidence="3">The sequence shown here is derived from an EMBL/GenBank/DDBJ whole genome shotgun (WGS) entry which is preliminary data.</text>
</comment>
<reference evidence="3 4" key="1">
    <citation type="journal article" date="2013" name="Genome Biol. Evol.">
        <title>Genomes of Stigonematalean cyanobacteria (subsection V) and the evolution of oxygenic photosynthesis from prokaryotes to plastids.</title>
        <authorList>
            <person name="Dagan T."/>
            <person name="Roettger M."/>
            <person name="Stucken K."/>
            <person name="Landan G."/>
            <person name="Koch R."/>
            <person name="Major P."/>
            <person name="Gould S.B."/>
            <person name="Goremykin V.V."/>
            <person name="Rippka R."/>
            <person name="Tandeau de Marsac N."/>
            <person name="Gugger M."/>
            <person name="Lockhart P.J."/>
            <person name="Allen J.F."/>
            <person name="Brune I."/>
            <person name="Maus I."/>
            <person name="Puhler A."/>
            <person name="Martin W.F."/>
        </authorList>
    </citation>
    <scope>NUCLEOTIDE SEQUENCE [LARGE SCALE GENOMIC DNA]</scope>
    <source>
        <strain evidence="3 4">PCC 7110</strain>
    </source>
</reference>
<dbReference type="STRING" id="128403.WA1_33895"/>
<keyword evidence="2" id="KW-0802">TPR repeat</keyword>
<dbReference type="AlphaFoldDB" id="A0A139X2Q7"/>
<name>A0A139X2Q7_9CYAN</name>
<accession>A0A139X2Q7</accession>
<gene>
    <name evidence="3" type="ORF">WA1_33895</name>
</gene>